<evidence type="ECO:0000256" key="1">
    <source>
        <dbReference type="SAM" id="MobiDB-lite"/>
    </source>
</evidence>
<gene>
    <name evidence="2" type="ORF">CLAFUR5_05789</name>
</gene>
<name>A0A9Q8P908_PASFU</name>
<dbReference type="EMBL" id="CP090167">
    <property type="protein sequence ID" value="UJO17461.1"/>
    <property type="molecule type" value="Genomic_DNA"/>
</dbReference>
<dbReference type="OrthoDB" id="3650029at2759"/>
<evidence type="ECO:0000313" key="3">
    <source>
        <dbReference type="Proteomes" id="UP000756132"/>
    </source>
</evidence>
<feature type="region of interest" description="Disordered" evidence="1">
    <location>
        <begin position="377"/>
        <end position="396"/>
    </location>
</feature>
<keyword evidence="3" id="KW-1185">Reference proteome</keyword>
<reference evidence="2" key="1">
    <citation type="submission" date="2021-12" db="EMBL/GenBank/DDBJ databases">
        <authorList>
            <person name="Zaccaron A."/>
            <person name="Stergiopoulos I."/>
        </authorList>
    </citation>
    <scope>NUCLEOTIDE SEQUENCE</scope>
    <source>
        <strain evidence="2">Race5_Kim</strain>
    </source>
</reference>
<evidence type="ECO:0000313" key="2">
    <source>
        <dbReference type="EMBL" id="UJO17461.1"/>
    </source>
</evidence>
<dbReference type="KEGG" id="ffu:CLAFUR5_05789"/>
<dbReference type="AlphaFoldDB" id="A0A9Q8P908"/>
<accession>A0A9Q8P908</accession>
<proteinExistence type="predicted"/>
<dbReference type="Proteomes" id="UP000756132">
    <property type="component" value="Chromosome 5"/>
</dbReference>
<dbReference type="RefSeq" id="XP_047761827.1">
    <property type="nucleotide sequence ID" value="XM_047904937.1"/>
</dbReference>
<organism evidence="2 3">
    <name type="scientific">Passalora fulva</name>
    <name type="common">Tomato leaf mold</name>
    <name type="synonym">Cladosporium fulvum</name>
    <dbReference type="NCBI Taxonomy" id="5499"/>
    <lineage>
        <taxon>Eukaryota</taxon>
        <taxon>Fungi</taxon>
        <taxon>Dikarya</taxon>
        <taxon>Ascomycota</taxon>
        <taxon>Pezizomycotina</taxon>
        <taxon>Dothideomycetes</taxon>
        <taxon>Dothideomycetidae</taxon>
        <taxon>Mycosphaerellales</taxon>
        <taxon>Mycosphaerellaceae</taxon>
        <taxon>Fulvia</taxon>
    </lineage>
</organism>
<dbReference type="GeneID" id="71985667"/>
<sequence length="396" mass="44201">MCKYTVFNFLCGAQKLKIVSTCSQAKTNYQGLLFCQDDPHAHISDGKSRDYADQTYGPGVCANVNCRTAHGMAPRKQVDFKERDLIEDDRDFDMSPEACAEREERWYRQCLSTHQQLEVIGAQMPPAVDALSSYAKWWIYIENMPADWVATWEQLSLVDNPDEISFLELNPRYMTQRALHHVTGHYLPANITDTRHSRHKVDAVTTTPRMPALGPFKTKSHTCKPNVGYCKTGGDYHGKEYSKKPHKYTEATFVDLLQALANDRATDLSGLGVDMPHVRPTLNMPTPFHGNNFNRKALTFEDTGKMVDDFMVDKFGLEYQTGNPAALAVADAEDEMPFSFDDTPYSDDSSATADAQLVEAILTSTTAAEHAVLDGMQADDALGGPDDESDAMMLDI</sequence>
<reference evidence="2" key="2">
    <citation type="journal article" date="2022" name="Microb. Genom.">
        <title>A chromosome-scale genome assembly of the tomato pathogen Cladosporium fulvum reveals a compartmentalized genome architecture and the presence of a dispensable chromosome.</title>
        <authorList>
            <person name="Zaccaron A.Z."/>
            <person name="Chen L.H."/>
            <person name="Samaras A."/>
            <person name="Stergiopoulos I."/>
        </authorList>
    </citation>
    <scope>NUCLEOTIDE SEQUENCE</scope>
    <source>
        <strain evidence="2">Race5_Kim</strain>
    </source>
</reference>
<protein>
    <submittedName>
        <fullName evidence="2">Uncharacterized protein</fullName>
    </submittedName>
</protein>